<dbReference type="Proteomes" id="UP000472755">
    <property type="component" value="Unassembled WGS sequence"/>
</dbReference>
<protein>
    <submittedName>
        <fullName evidence="1">Uncharacterized protein</fullName>
    </submittedName>
</protein>
<evidence type="ECO:0000313" key="2">
    <source>
        <dbReference type="Proteomes" id="UP000472755"/>
    </source>
</evidence>
<accession>A0A6L6LYQ1</accession>
<proteinExistence type="predicted"/>
<dbReference type="EMBL" id="WMZU01000023">
    <property type="protein sequence ID" value="MTS28211.1"/>
    <property type="molecule type" value="Genomic_DNA"/>
</dbReference>
<comment type="caution">
    <text evidence="1">The sequence shown here is derived from an EMBL/GenBank/DDBJ whole genome shotgun (WGS) entry which is preliminary data.</text>
</comment>
<gene>
    <name evidence="1" type="ORF">GMD59_13070</name>
</gene>
<name>A0A6L6LYQ1_9FIRM</name>
<dbReference type="AlphaFoldDB" id="A0A6L6LYQ1"/>
<organism evidence="1 2">
    <name type="scientific">Ruthenibacterium lactatiformans</name>
    <dbReference type="NCBI Taxonomy" id="1550024"/>
    <lineage>
        <taxon>Bacteria</taxon>
        <taxon>Bacillati</taxon>
        <taxon>Bacillota</taxon>
        <taxon>Clostridia</taxon>
        <taxon>Eubacteriales</taxon>
        <taxon>Oscillospiraceae</taxon>
        <taxon>Ruthenibacterium</taxon>
    </lineage>
</organism>
<dbReference type="RefSeq" id="WP_172726065.1">
    <property type="nucleotide sequence ID" value="NZ_WMZN01000010.1"/>
</dbReference>
<evidence type="ECO:0000313" key="1">
    <source>
        <dbReference type="EMBL" id="MTS28211.1"/>
    </source>
</evidence>
<reference evidence="1 2" key="1">
    <citation type="journal article" date="2019" name="Nat. Med.">
        <title>A library of human gut bacterial isolates paired with longitudinal multiomics data enables mechanistic microbiome research.</title>
        <authorList>
            <person name="Poyet M."/>
            <person name="Groussin M."/>
            <person name="Gibbons S.M."/>
            <person name="Avila-Pacheco J."/>
            <person name="Jiang X."/>
            <person name="Kearney S.M."/>
            <person name="Perrotta A.R."/>
            <person name="Berdy B."/>
            <person name="Zhao S."/>
            <person name="Lieberman T.D."/>
            <person name="Swanson P.K."/>
            <person name="Smith M."/>
            <person name="Roesemann S."/>
            <person name="Alexander J.E."/>
            <person name="Rich S.A."/>
            <person name="Livny J."/>
            <person name="Vlamakis H."/>
            <person name="Clish C."/>
            <person name="Bullock K."/>
            <person name="Deik A."/>
            <person name="Scott J."/>
            <person name="Pierce K.A."/>
            <person name="Xavier R.J."/>
            <person name="Alm E.J."/>
        </authorList>
    </citation>
    <scope>NUCLEOTIDE SEQUENCE [LARGE SCALE GENOMIC DNA]</scope>
    <source>
        <strain evidence="1 2">BIOML-A4</strain>
    </source>
</reference>
<sequence>MKNYPKALKRKLLNTVSQIRKELPKHTADPKRDFKRNRKLPFETLCKTILFMSGQSLNVELQRQFHYDPTAATTSAFVQQRGKLLPTAFEEILRRFTYQNRPIRRWNGYTLLAADGSHVQIPSDIHDKATYRNIFPGFEIHPCTDTLSCQKAPIYQTGDLFQNDALQFRFPASSPCRFYTA</sequence>